<protein>
    <submittedName>
        <fullName evidence="2">Nuclear transport factor 2 family protein</fullName>
    </submittedName>
</protein>
<dbReference type="SUPFAM" id="SSF54427">
    <property type="entry name" value="NTF2-like"/>
    <property type="match status" value="1"/>
</dbReference>
<accession>A0ABN2BFB9</accession>
<dbReference type="RefSeq" id="WP_219996377.1">
    <property type="nucleotide sequence ID" value="NZ_BAAAOR010000034.1"/>
</dbReference>
<sequence>MDDLERLLAIEEIKKLKARYFRYLDQHRWEEYRALFTEDLVLDIPETPGPRRTRDQFVDGARAHLDAGLSIHHGHTPEIEILDDETAEGIWAMEDLVVPDPATGRAAFTGAGYYLEKYRKVDGSWRICHLSLQRLRKDEITA</sequence>
<proteinExistence type="predicted"/>
<dbReference type="Gene3D" id="3.10.450.50">
    <property type="match status" value="1"/>
</dbReference>
<dbReference type="EMBL" id="BAAAOR010000034">
    <property type="protein sequence ID" value="GAA1538678.1"/>
    <property type="molecule type" value="Genomic_DNA"/>
</dbReference>
<evidence type="ECO:0000313" key="2">
    <source>
        <dbReference type="EMBL" id="GAA1538678.1"/>
    </source>
</evidence>
<name>A0ABN2BFB9_9ACTN</name>
<organism evidence="2 3">
    <name type="scientific">Nocardioides humi</name>
    <dbReference type="NCBI Taxonomy" id="449461"/>
    <lineage>
        <taxon>Bacteria</taxon>
        <taxon>Bacillati</taxon>
        <taxon>Actinomycetota</taxon>
        <taxon>Actinomycetes</taxon>
        <taxon>Propionibacteriales</taxon>
        <taxon>Nocardioidaceae</taxon>
        <taxon>Nocardioides</taxon>
    </lineage>
</organism>
<keyword evidence="3" id="KW-1185">Reference proteome</keyword>
<dbReference type="InterPro" id="IPR032710">
    <property type="entry name" value="NTF2-like_dom_sf"/>
</dbReference>
<comment type="caution">
    <text evidence="2">The sequence shown here is derived from an EMBL/GenBank/DDBJ whole genome shotgun (WGS) entry which is preliminary data.</text>
</comment>
<dbReference type="Pfam" id="PF13577">
    <property type="entry name" value="SnoaL_4"/>
    <property type="match status" value="1"/>
</dbReference>
<dbReference type="InterPro" id="IPR037401">
    <property type="entry name" value="SnoaL-like"/>
</dbReference>
<evidence type="ECO:0000313" key="3">
    <source>
        <dbReference type="Proteomes" id="UP001500842"/>
    </source>
</evidence>
<feature type="domain" description="SnoaL-like" evidence="1">
    <location>
        <begin position="5"/>
        <end position="130"/>
    </location>
</feature>
<gene>
    <name evidence="2" type="ORF">GCM10009788_46660</name>
</gene>
<reference evidence="2 3" key="1">
    <citation type="journal article" date="2019" name="Int. J. Syst. Evol. Microbiol.">
        <title>The Global Catalogue of Microorganisms (GCM) 10K type strain sequencing project: providing services to taxonomists for standard genome sequencing and annotation.</title>
        <authorList>
            <consortium name="The Broad Institute Genomics Platform"/>
            <consortium name="The Broad Institute Genome Sequencing Center for Infectious Disease"/>
            <person name="Wu L."/>
            <person name="Ma J."/>
        </authorList>
    </citation>
    <scope>NUCLEOTIDE SEQUENCE [LARGE SCALE GENOMIC DNA]</scope>
    <source>
        <strain evidence="2 3">JCM 14942</strain>
    </source>
</reference>
<dbReference type="Proteomes" id="UP001500842">
    <property type="component" value="Unassembled WGS sequence"/>
</dbReference>
<evidence type="ECO:0000259" key="1">
    <source>
        <dbReference type="Pfam" id="PF13577"/>
    </source>
</evidence>